<protein>
    <recommendedName>
        <fullName evidence="2">Mannitol dehydrogenase N-terminal domain-containing protein</fullName>
    </recommendedName>
</protein>
<feature type="domain" description="Mannitol dehydrogenase N-terminal" evidence="2">
    <location>
        <begin position="26"/>
        <end position="98"/>
    </location>
</feature>
<evidence type="ECO:0000313" key="3">
    <source>
        <dbReference type="EMBL" id="BBU80885.1"/>
    </source>
</evidence>
<name>A0A8S0FKK5_ECOLX</name>
<dbReference type="PANTHER" id="PTHR43362">
    <property type="entry name" value="MANNITOL DEHYDROGENASE DSF1-RELATED"/>
    <property type="match status" value="1"/>
</dbReference>
<reference evidence="3 4" key="1">
    <citation type="submission" date="2020-01" db="EMBL/GenBank/DDBJ databases">
        <title>Dynamics of blaIMP-6 dissemination in carbapenem resistant Enterobacteriacea isolated from regional surveillance in Osaka, Japan.</title>
        <authorList>
            <person name="Abe R."/>
            <person name="Akeda Y."/>
            <person name="Sugawara Y."/>
            <person name="Yamamoto N."/>
            <person name="Tomono K."/>
            <person name="Takeuchi D."/>
            <person name="Kawahara R."/>
            <person name="Hamada S."/>
        </authorList>
    </citation>
    <scope>NUCLEOTIDE SEQUENCE [LARGE SCALE GENOMIC DNA]</scope>
    <source>
        <strain evidence="3 4">E300</strain>
    </source>
</reference>
<sequence length="114" mass="12318">MSGNESIAAAHYDQVTTWPRDGLQADIVHIGFGAFHRGHQAVYTDLTNQLSDTRWGIFEINLFGDAQLIENLNAQNGLFSVVETSASQSTSRLVRSVAGGGFTAAMPDDGGKYR</sequence>
<dbReference type="SUPFAM" id="SSF51735">
    <property type="entry name" value="NAD(P)-binding Rossmann-fold domains"/>
    <property type="match status" value="1"/>
</dbReference>
<dbReference type="Proteomes" id="UP000467488">
    <property type="component" value="Chromosome"/>
</dbReference>
<evidence type="ECO:0000256" key="1">
    <source>
        <dbReference type="ARBA" id="ARBA00023002"/>
    </source>
</evidence>
<dbReference type="GO" id="GO:0016616">
    <property type="term" value="F:oxidoreductase activity, acting on the CH-OH group of donors, NAD or NADP as acceptor"/>
    <property type="evidence" value="ECO:0007669"/>
    <property type="project" value="TreeGrafter"/>
</dbReference>
<evidence type="ECO:0000259" key="2">
    <source>
        <dbReference type="Pfam" id="PF01232"/>
    </source>
</evidence>
<dbReference type="EMBL" id="AP022360">
    <property type="protein sequence ID" value="BBU80885.1"/>
    <property type="molecule type" value="Genomic_DNA"/>
</dbReference>
<dbReference type="InterPro" id="IPR013131">
    <property type="entry name" value="Mannitol_DH_N"/>
</dbReference>
<evidence type="ECO:0000313" key="4">
    <source>
        <dbReference type="Proteomes" id="UP000467488"/>
    </source>
</evidence>
<dbReference type="Gene3D" id="3.40.50.720">
    <property type="entry name" value="NAD(P)-binding Rossmann-like Domain"/>
    <property type="match status" value="1"/>
</dbReference>
<organism evidence="3 4">
    <name type="scientific">Escherichia coli</name>
    <dbReference type="NCBI Taxonomy" id="562"/>
    <lineage>
        <taxon>Bacteria</taxon>
        <taxon>Pseudomonadati</taxon>
        <taxon>Pseudomonadota</taxon>
        <taxon>Gammaproteobacteria</taxon>
        <taxon>Enterobacterales</taxon>
        <taxon>Enterobacteriaceae</taxon>
        <taxon>Escherichia</taxon>
    </lineage>
</organism>
<dbReference type="InterPro" id="IPR050988">
    <property type="entry name" value="Mannitol_DH/Oxidoreductase"/>
</dbReference>
<dbReference type="Pfam" id="PF01232">
    <property type="entry name" value="Mannitol_dh"/>
    <property type="match status" value="1"/>
</dbReference>
<accession>A0A8S0FKK5</accession>
<proteinExistence type="predicted"/>
<gene>
    <name evidence="3" type="ORF">EIMP300_22850</name>
</gene>
<dbReference type="AlphaFoldDB" id="A0A8S0FKK5"/>
<dbReference type="InterPro" id="IPR036291">
    <property type="entry name" value="NAD(P)-bd_dom_sf"/>
</dbReference>
<dbReference type="PANTHER" id="PTHR43362:SF1">
    <property type="entry name" value="MANNITOL DEHYDROGENASE 2-RELATED"/>
    <property type="match status" value="1"/>
</dbReference>
<keyword evidence="1" id="KW-0560">Oxidoreductase</keyword>